<name>A0ABR3ELX2_9AGAR</name>
<organism evidence="2 3">
    <name type="scientific">Marasmius crinis-equi</name>
    <dbReference type="NCBI Taxonomy" id="585013"/>
    <lineage>
        <taxon>Eukaryota</taxon>
        <taxon>Fungi</taxon>
        <taxon>Dikarya</taxon>
        <taxon>Basidiomycota</taxon>
        <taxon>Agaricomycotina</taxon>
        <taxon>Agaricomycetes</taxon>
        <taxon>Agaricomycetidae</taxon>
        <taxon>Agaricales</taxon>
        <taxon>Marasmiineae</taxon>
        <taxon>Marasmiaceae</taxon>
        <taxon>Marasmius</taxon>
    </lineage>
</organism>
<feature type="compositionally biased region" description="Basic and acidic residues" evidence="1">
    <location>
        <begin position="25"/>
        <end position="40"/>
    </location>
</feature>
<dbReference type="EMBL" id="JBAHYK010003139">
    <property type="protein sequence ID" value="KAL0563868.1"/>
    <property type="molecule type" value="Genomic_DNA"/>
</dbReference>
<feature type="compositionally biased region" description="Pro residues" evidence="1">
    <location>
        <begin position="41"/>
        <end position="50"/>
    </location>
</feature>
<keyword evidence="3" id="KW-1185">Reference proteome</keyword>
<feature type="region of interest" description="Disordered" evidence="1">
    <location>
        <begin position="1"/>
        <end position="73"/>
    </location>
</feature>
<evidence type="ECO:0000313" key="2">
    <source>
        <dbReference type="EMBL" id="KAL0563868.1"/>
    </source>
</evidence>
<feature type="non-terminal residue" evidence="2">
    <location>
        <position position="1"/>
    </location>
</feature>
<proteinExistence type="predicted"/>
<dbReference type="Proteomes" id="UP001465976">
    <property type="component" value="Unassembled WGS sequence"/>
</dbReference>
<accession>A0ABR3ELX2</accession>
<sequence>LKPPEILNSDTLTGIMTIGQAPRNPDSRKRPRSPDGDTGHPPRPVPPPPHVSVSPELLHEQQREEYYKPEVSSTATNTLYSTYNFPKNGDSPLSSSPRGFSFPLANPSAAPLQFQSTAVNYSQTPIGAESSIFRNGFEAASEYTLPLDNLDSIWYSNPPASGNTELTYVR</sequence>
<evidence type="ECO:0000313" key="3">
    <source>
        <dbReference type="Proteomes" id="UP001465976"/>
    </source>
</evidence>
<evidence type="ECO:0000256" key="1">
    <source>
        <dbReference type="SAM" id="MobiDB-lite"/>
    </source>
</evidence>
<gene>
    <name evidence="2" type="ORF">V5O48_018194</name>
</gene>
<comment type="caution">
    <text evidence="2">The sequence shown here is derived from an EMBL/GenBank/DDBJ whole genome shotgun (WGS) entry which is preliminary data.</text>
</comment>
<reference evidence="2 3" key="1">
    <citation type="submission" date="2024-02" db="EMBL/GenBank/DDBJ databases">
        <title>A draft genome for the cacao thread blight pathogen Marasmius crinis-equi.</title>
        <authorList>
            <person name="Cohen S.P."/>
            <person name="Baruah I.K."/>
            <person name="Amoako-Attah I."/>
            <person name="Bukari Y."/>
            <person name="Meinhardt L.W."/>
            <person name="Bailey B.A."/>
        </authorList>
    </citation>
    <scope>NUCLEOTIDE SEQUENCE [LARGE SCALE GENOMIC DNA]</scope>
    <source>
        <strain evidence="2 3">GH-76</strain>
    </source>
</reference>
<protein>
    <submittedName>
        <fullName evidence="2">Uncharacterized protein</fullName>
    </submittedName>
</protein>
<feature type="compositionally biased region" description="Basic and acidic residues" evidence="1">
    <location>
        <begin position="57"/>
        <end position="68"/>
    </location>
</feature>